<evidence type="ECO:0000256" key="3">
    <source>
        <dbReference type="ARBA" id="ARBA00022840"/>
    </source>
</evidence>
<gene>
    <name evidence="6" type="primary">LOC112056600</name>
</gene>
<dbReference type="Gene3D" id="3.40.50.300">
    <property type="entry name" value="P-loop containing nucleotide triphosphate hydrolases"/>
    <property type="match status" value="1"/>
</dbReference>
<dbReference type="GeneID" id="112056600"/>
<dbReference type="RefSeq" id="XP_023952816.1">
    <property type="nucleotide sequence ID" value="XM_024097048.2"/>
</dbReference>
<feature type="domain" description="AAA+ ATPase" evidence="4">
    <location>
        <begin position="4"/>
        <end position="177"/>
    </location>
</feature>
<keyword evidence="5" id="KW-1185">Reference proteome</keyword>
<dbReference type="InterPro" id="IPR004948">
    <property type="entry name" value="Nuc-triphosphatase_THEP1"/>
</dbReference>
<dbReference type="InterPro" id="IPR027417">
    <property type="entry name" value="P-loop_NTPase"/>
</dbReference>
<accession>A0A6J1P4S6</accession>
<dbReference type="AlphaFoldDB" id="A0A6J1P4S6"/>
<keyword evidence="3" id="KW-0067">ATP-binding</keyword>
<reference evidence="6" key="1">
    <citation type="submission" date="2025-08" db="UniProtKB">
        <authorList>
            <consortium name="RefSeq"/>
        </authorList>
    </citation>
    <scope>IDENTIFICATION</scope>
</reference>
<dbReference type="SMART" id="SM00382">
    <property type="entry name" value="AAA"/>
    <property type="match status" value="1"/>
</dbReference>
<proteinExistence type="predicted"/>
<dbReference type="SUPFAM" id="SSF52540">
    <property type="entry name" value="P-loop containing nucleoside triphosphate hydrolases"/>
    <property type="match status" value="1"/>
</dbReference>
<dbReference type="Proteomes" id="UP001652582">
    <property type="component" value="Chromosome 11"/>
</dbReference>
<organism evidence="5 6">
    <name type="scientific">Bicyclus anynana</name>
    <name type="common">Squinting bush brown butterfly</name>
    <dbReference type="NCBI Taxonomy" id="110368"/>
    <lineage>
        <taxon>Eukaryota</taxon>
        <taxon>Metazoa</taxon>
        <taxon>Ecdysozoa</taxon>
        <taxon>Arthropoda</taxon>
        <taxon>Hexapoda</taxon>
        <taxon>Insecta</taxon>
        <taxon>Pterygota</taxon>
        <taxon>Neoptera</taxon>
        <taxon>Endopterygota</taxon>
        <taxon>Lepidoptera</taxon>
        <taxon>Glossata</taxon>
        <taxon>Ditrysia</taxon>
        <taxon>Papilionoidea</taxon>
        <taxon>Nymphalidae</taxon>
        <taxon>Satyrinae</taxon>
        <taxon>Satyrini</taxon>
        <taxon>Mycalesina</taxon>
        <taxon>Bicyclus</taxon>
    </lineage>
</organism>
<evidence type="ECO:0000313" key="5">
    <source>
        <dbReference type="Proteomes" id="UP001652582"/>
    </source>
</evidence>
<evidence type="ECO:0000256" key="2">
    <source>
        <dbReference type="ARBA" id="ARBA00022801"/>
    </source>
</evidence>
<protein>
    <submittedName>
        <fullName evidence="6">Nucleoside-triphosphatase THEP1 isoform X1</fullName>
    </submittedName>
</protein>
<dbReference type="PANTHER" id="PTHR43146:SF1">
    <property type="entry name" value="CANCER-RELATED NUCLEOSIDE-TRIPHOSPHATASE"/>
    <property type="match status" value="1"/>
</dbReference>
<evidence type="ECO:0000256" key="1">
    <source>
        <dbReference type="ARBA" id="ARBA00022741"/>
    </source>
</evidence>
<dbReference type="OrthoDB" id="446244at2759"/>
<dbReference type="InterPro" id="IPR003593">
    <property type="entry name" value="AAA+_ATPase"/>
</dbReference>
<dbReference type="GO" id="GO:0005524">
    <property type="term" value="F:ATP binding"/>
    <property type="evidence" value="ECO:0007669"/>
    <property type="project" value="UniProtKB-KW"/>
</dbReference>
<name>A0A6J1P4S6_BICAN</name>
<evidence type="ECO:0000313" key="6">
    <source>
        <dbReference type="RefSeq" id="XP_023952816.1"/>
    </source>
</evidence>
<evidence type="ECO:0000259" key="4">
    <source>
        <dbReference type="SMART" id="SM00382"/>
    </source>
</evidence>
<dbReference type="PANTHER" id="PTHR43146">
    <property type="entry name" value="CANCER-RELATED NUCLEOSIDE-TRIPHOSPHATASE"/>
    <property type="match status" value="1"/>
</dbReference>
<keyword evidence="1" id="KW-0547">Nucleotide-binding</keyword>
<dbReference type="KEGG" id="bany:112056600"/>
<dbReference type="Pfam" id="PF03266">
    <property type="entry name" value="NTPase_1"/>
    <property type="match status" value="1"/>
</dbReference>
<sequence>MTNKLNYFILTGDPGVGKTTMIKKLCSILNAKGIKTIGFFTEEVRRDRTREGFDVVSMNGERGRLAREQSSLSTPARYTVGKYGVLVQEFENVALRSMKMPEENVPCILVIDEIGKMEFFSTTFKSTIKEMFSTDSKNIVLATIPIRKGDPIIESIRNNIKSKVYIVIKRLMVPKLAQLENTIMGIMKELSKLPPGSRLPDKYTKTEPIKLLLDQNYKEDVCLDKLESCLKEDKRRKRILKKLFFKKYNSMRQELIGYGGRRLWGGEGNLFY</sequence>
<keyword evidence="2" id="KW-0378">Hydrolase</keyword>
<dbReference type="GO" id="GO:0017111">
    <property type="term" value="F:ribonucleoside triphosphate phosphatase activity"/>
    <property type="evidence" value="ECO:0007669"/>
    <property type="project" value="InterPro"/>
</dbReference>